<feature type="domain" description="EAL" evidence="1">
    <location>
        <begin position="1"/>
        <end position="69"/>
    </location>
</feature>
<dbReference type="InterPro" id="IPR035919">
    <property type="entry name" value="EAL_sf"/>
</dbReference>
<accession>A0AAU8IIV8</accession>
<dbReference type="GO" id="GO:0071111">
    <property type="term" value="F:cyclic-guanylate-specific phosphodiesterase activity"/>
    <property type="evidence" value="ECO:0007669"/>
    <property type="project" value="InterPro"/>
</dbReference>
<proteinExistence type="predicted"/>
<dbReference type="PANTHER" id="PTHR33121">
    <property type="entry name" value="CYCLIC DI-GMP PHOSPHODIESTERASE PDEF"/>
    <property type="match status" value="1"/>
</dbReference>
<gene>
    <name evidence="2" type="ORF">ABNN70_07370</name>
</gene>
<name>A0AAU8IIV8_9BACL</name>
<dbReference type="RefSeq" id="WP_353949401.1">
    <property type="nucleotide sequence ID" value="NZ_CP159510.1"/>
</dbReference>
<evidence type="ECO:0000313" key="2">
    <source>
        <dbReference type="EMBL" id="XCJ18360.1"/>
    </source>
</evidence>
<dbReference type="EMBL" id="CP159510">
    <property type="protein sequence ID" value="XCJ18360.1"/>
    <property type="molecule type" value="Genomic_DNA"/>
</dbReference>
<dbReference type="Pfam" id="PF00563">
    <property type="entry name" value="EAL"/>
    <property type="match status" value="1"/>
</dbReference>
<dbReference type="InterPro" id="IPR001633">
    <property type="entry name" value="EAL_dom"/>
</dbReference>
<dbReference type="Gene3D" id="3.20.20.450">
    <property type="entry name" value="EAL domain"/>
    <property type="match status" value="1"/>
</dbReference>
<dbReference type="SUPFAM" id="SSF141868">
    <property type="entry name" value="EAL domain-like"/>
    <property type="match status" value="1"/>
</dbReference>
<reference evidence="2" key="1">
    <citation type="submission" date="2024-06" db="EMBL/GenBank/DDBJ databases">
        <authorList>
            <person name="Fan A."/>
            <person name="Zhang F.Y."/>
            <person name="Zhang L."/>
        </authorList>
    </citation>
    <scope>NUCLEOTIDE SEQUENCE</scope>
    <source>
        <strain evidence="2">Y61</strain>
    </source>
</reference>
<evidence type="ECO:0000259" key="1">
    <source>
        <dbReference type="PROSITE" id="PS50883"/>
    </source>
</evidence>
<dbReference type="InterPro" id="IPR050706">
    <property type="entry name" value="Cyclic-di-GMP_PDE-like"/>
</dbReference>
<dbReference type="PANTHER" id="PTHR33121:SF70">
    <property type="entry name" value="SIGNALING PROTEIN YKOW"/>
    <property type="match status" value="1"/>
</dbReference>
<dbReference type="AlphaFoldDB" id="A0AAU8IIV8"/>
<organism evidence="2">
    <name type="scientific">Sporolactobacillus sp. Y61</name>
    <dbReference type="NCBI Taxonomy" id="3160863"/>
    <lineage>
        <taxon>Bacteria</taxon>
        <taxon>Bacillati</taxon>
        <taxon>Bacillota</taxon>
        <taxon>Bacilli</taxon>
        <taxon>Bacillales</taxon>
        <taxon>Sporolactobacillaceae</taxon>
        <taxon>Sporolactobacillus</taxon>
    </lineage>
</organism>
<dbReference type="PROSITE" id="PS50883">
    <property type="entry name" value="EAL"/>
    <property type="match status" value="1"/>
</dbReference>
<protein>
    <submittedName>
        <fullName evidence="2">EAL domain-containing protein</fullName>
    </submittedName>
</protein>
<sequence length="76" mass="8557">MHTDLKSNQFVSTIISMLHQMNLPVLAEGVETGEQNAFLDLNHCDIIQGYLYGRPMRMKEVDTLLRKGSPETGHGQ</sequence>